<keyword evidence="2" id="KW-1185">Reference proteome</keyword>
<name>A0AAV7N0U9_PLEWA</name>
<reference evidence="1" key="1">
    <citation type="journal article" date="2022" name="bioRxiv">
        <title>Sequencing and chromosome-scale assembly of the giantPleurodeles waltlgenome.</title>
        <authorList>
            <person name="Brown T."/>
            <person name="Elewa A."/>
            <person name="Iarovenko S."/>
            <person name="Subramanian E."/>
            <person name="Araus A.J."/>
            <person name="Petzold A."/>
            <person name="Susuki M."/>
            <person name="Suzuki K.-i.T."/>
            <person name="Hayashi T."/>
            <person name="Toyoda A."/>
            <person name="Oliveira C."/>
            <person name="Osipova E."/>
            <person name="Leigh N.D."/>
            <person name="Simon A."/>
            <person name="Yun M.H."/>
        </authorList>
    </citation>
    <scope>NUCLEOTIDE SEQUENCE</scope>
    <source>
        <strain evidence="1">20211129_DDA</strain>
        <tissue evidence="1">Liver</tissue>
    </source>
</reference>
<proteinExistence type="predicted"/>
<gene>
    <name evidence="1" type="ORF">NDU88_006294</name>
</gene>
<protein>
    <submittedName>
        <fullName evidence="1">Uncharacterized protein</fullName>
    </submittedName>
</protein>
<evidence type="ECO:0000313" key="1">
    <source>
        <dbReference type="EMBL" id="KAJ1108924.1"/>
    </source>
</evidence>
<accession>A0AAV7N0U9</accession>
<dbReference type="AlphaFoldDB" id="A0AAV7N0U9"/>
<dbReference type="EMBL" id="JANPWB010000013">
    <property type="protein sequence ID" value="KAJ1108924.1"/>
    <property type="molecule type" value="Genomic_DNA"/>
</dbReference>
<evidence type="ECO:0000313" key="2">
    <source>
        <dbReference type="Proteomes" id="UP001066276"/>
    </source>
</evidence>
<dbReference type="Proteomes" id="UP001066276">
    <property type="component" value="Chromosome 9"/>
</dbReference>
<sequence length="163" mass="18506">MHGNDQVMIRREIKGRQRDNLFDGTRVGHSLTYPLYPHEQDRLPKLIVARFTHSPCPPVYKVGPGTGSLAQRNTLRSHAVAPSPCRHCDTPEFCRTLLYGRRCPLANQQVNTPANCCFQKLLRCLSLWHRQRSPQLCGSTGRPPLSRCHEAHTTEKSLLWDAA</sequence>
<comment type="caution">
    <text evidence="1">The sequence shown here is derived from an EMBL/GenBank/DDBJ whole genome shotgun (WGS) entry which is preliminary data.</text>
</comment>
<organism evidence="1 2">
    <name type="scientific">Pleurodeles waltl</name>
    <name type="common">Iberian ribbed newt</name>
    <dbReference type="NCBI Taxonomy" id="8319"/>
    <lineage>
        <taxon>Eukaryota</taxon>
        <taxon>Metazoa</taxon>
        <taxon>Chordata</taxon>
        <taxon>Craniata</taxon>
        <taxon>Vertebrata</taxon>
        <taxon>Euteleostomi</taxon>
        <taxon>Amphibia</taxon>
        <taxon>Batrachia</taxon>
        <taxon>Caudata</taxon>
        <taxon>Salamandroidea</taxon>
        <taxon>Salamandridae</taxon>
        <taxon>Pleurodelinae</taxon>
        <taxon>Pleurodeles</taxon>
    </lineage>
</organism>